<accession>A0A369PUX4</accession>
<dbReference type="Proteomes" id="UP000253961">
    <property type="component" value="Unassembled WGS sequence"/>
</dbReference>
<evidence type="ECO:0000313" key="2">
    <source>
        <dbReference type="Proteomes" id="UP000253961"/>
    </source>
</evidence>
<comment type="caution">
    <text evidence="1">The sequence shown here is derived from an EMBL/GenBank/DDBJ whole genome shotgun (WGS) entry which is preliminary data.</text>
</comment>
<sequence length="218" mass="24644">MNENVENNDWKKDAPVLAAMARRNPFAVPDNYFESVEETVLSAVFLDGLKQKTNDNSFEVPQNYFEDLTERIETNIRLSELPITENAFAVPENYFDTLQSRITDRIVAGEPKKVAKIVPLWRRNIVKYASAACFVLIASFGAYFYQNSTSIPVAQTRSADLANEQMLYDIDESTIIEHLEAQNASSSNTKTISASDTEMENYILSNFSSDDLTQELNN</sequence>
<proteinExistence type="predicted"/>
<reference evidence="1 2" key="1">
    <citation type="submission" date="2018-07" db="EMBL/GenBank/DDBJ databases">
        <title>Pedobacter sp. nov., isolated from soil.</title>
        <authorList>
            <person name="Zhou L.Y."/>
            <person name="Du Z.J."/>
        </authorList>
    </citation>
    <scope>NUCLEOTIDE SEQUENCE [LARGE SCALE GENOMIC DNA]</scope>
    <source>
        <strain evidence="1 2">JDX94</strain>
    </source>
</reference>
<evidence type="ECO:0000313" key="1">
    <source>
        <dbReference type="EMBL" id="RDC55045.1"/>
    </source>
</evidence>
<name>A0A369PUX4_9SPHI</name>
<protein>
    <submittedName>
        <fullName evidence="1">Uncharacterized protein</fullName>
    </submittedName>
</protein>
<dbReference type="AlphaFoldDB" id="A0A369PUX4"/>
<organism evidence="1 2">
    <name type="scientific">Pedobacter chinensis</name>
    <dbReference type="NCBI Taxonomy" id="2282421"/>
    <lineage>
        <taxon>Bacteria</taxon>
        <taxon>Pseudomonadati</taxon>
        <taxon>Bacteroidota</taxon>
        <taxon>Sphingobacteriia</taxon>
        <taxon>Sphingobacteriales</taxon>
        <taxon>Sphingobacteriaceae</taxon>
        <taxon>Pedobacter</taxon>
    </lineage>
</organism>
<dbReference type="EMBL" id="QPKV01000008">
    <property type="protein sequence ID" value="RDC55045.1"/>
    <property type="molecule type" value="Genomic_DNA"/>
</dbReference>
<keyword evidence="2" id="KW-1185">Reference proteome</keyword>
<gene>
    <name evidence="1" type="ORF">DU508_17985</name>
</gene>